<feature type="compositionally biased region" description="Low complexity" evidence="1">
    <location>
        <begin position="147"/>
        <end position="159"/>
    </location>
</feature>
<evidence type="ECO:0000313" key="2">
    <source>
        <dbReference type="EMBL" id="GMR52486.1"/>
    </source>
</evidence>
<proteinExistence type="predicted"/>
<dbReference type="EMBL" id="BTRK01000005">
    <property type="protein sequence ID" value="GMR52486.1"/>
    <property type="molecule type" value="Genomic_DNA"/>
</dbReference>
<gene>
    <name evidence="2" type="ORF">PMAYCL1PPCAC_22681</name>
</gene>
<dbReference type="Pfam" id="PF15365">
    <property type="entry name" value="PNRC"/>
    <property type="match status" value="1"/>
</dbReference>
<dbReference type="GO" id="GO:0016071">
    <property type="term" value="P:mRNA metabolic process"/>
    <property type="evidence" value="ECO:0007669"/>
    <property type="project" value="UniProtKB-ARBA"/>
</dbReference>
<dbReference type="InterPro" id="IPR028322">
    <property type="entry name" value="PNRC-like_rgn"/>
</dbReference>
<organism evidence="2 3">
    <name type="scientific">Pristionchus mayeri</name>
    <dbReference type="NCBI Taxonomy" id="1317129"/>
    <lineage>
        <taxon>Eukaryota</taxon>
        <taxon>Metazoa</taxon>
        <taxon>Ecdysozoa</taxon>
        <taxon>Nematoda</taxon>
        <taxon>Chromadorea</taxon>
        <taxon>Rhabditida</taxon>
        <taxon>Rhabditina</taxon>
        <taxon>Diplogasteromorpha</taxon>
        <taxon>Diplogasteroidea</taxon>
        <taxon>Neodiplogasteridae</taxon>
        <taxon>Pristionchus</taxon>
    </lineage>
</organism>
<sequence>MSFENNDVLANLFANAIRSPQPSTSMATSPAAARPTLAHSKSIGAEPSTPRRPVASGKRVPRRSTNSFSTSGTPVPLMSCSSMRKGGSVSPPHHSFSLSCSPSASLHLHGSASPFAGAKFSDSPSARAIPLPPTVWFEDDESPCPPSDTESISSFTTSSTSSDDCGLDSGVFSPSGVILGHRDRRVFVGGVRVTPLQLIAAVSAN</sequence>
<feature type="region of interest" description="Disordered" evidence="1">
    <location>
        <begin position="138"/>
        <end position="159"/>
    </location>
</feature>
<evidence type="ECO:0000313" key="3">
    <source>
        <dbReference type="Proteomes" id="UP001328107"/>
    </source>
</evidence>
<keyword evidence="3" id="KW-1185">Reference proteome</keyword>
<reference evidence="3" key="1">
    <citation type="submission" date="2022-10" db="EMBL/GenBank/DDBJ databases">
        <title>Genome assembly of Pristionchus species.</title>
        <authorList>
            <person name="Yoshida K."/>
            <person name="Sommer R.J."/>
        </authorList>
    </citation>
    <scope>NUCLEOTIDE SEQUENCE [LARGE SCALE GENOMIC DNA]</scope>
    <source>
        <strain evidence="3">RS5460</strain>
    </source>
</reference>
<evidence type="ECO:0000256" key="1">
    <source>
        <dbReference type="SAM" id="MobiDB-lite"/>
    </source>
</evidence>
<comment type="caution">
    <text evidence="2">The sequence shown here is derived from an EMBL/GenBank/DDBJ whole genome shotgun (WGS) entry which is preliminary data.</text>
</comment>
<dbReference type="Proteomes" id="UP001328107">
    <property type="component" value="Unassembled WGS sequence"/>
</dbReference>
<dbReference type="AlphaFoldDB" id="A0AAN5I6R6"/>
<accession>A0AAN5I6R6</accession>
<feature type="compositionally biased region" description="Polar residues" evidence="1">
    <location>
        <begin position="63"/>
        <end position="73"/>
    </location>
</feature>
<feature type="region of interest" description="Disordered" evidence="1">
    <location>
        <begin position="17"/>
        <end position="96"/>
    </location>
</feature>
<name>A0AAN5I6R6_9BILA</name>
<protein>
    <submittedName>
        <fullName evidence="2">Uncharacterized protein</fullName>
    </submittedName>
</protein>
<feature type="compositionally biased region" description="Low complexity" evidence="1">
    <location>
        <begin position="19"/>
        <end position="36"/>
    </location>
</feature>